<evidence type="ECO:0000256" key="7">
    <source>
        <dbReference type="SAM" id="Phobius"/>
    </source>
</evidence>
<evidence type="ECO:0000313" key="9">
    <source>
        <dbReference type="Ensembl" id="ENSSHAP00000037072.1"/>
    </source>
</evidence>
<dbReference type="InterPro" id="IPR008253">
    <property type="entry name" value="Marvel"/>
</dbReference>
<feature type="transmembrane region" description="Helical" evidence="7">
    <location>
        <begin position="267"/>
        <end position="286"/>
    </location>
</feature>
<keyword evidence="4 5" id="KW-0472">Membrane</keyword>
<evidence type="ECO:0000256" key="6">
    <source>
        <dbReference type="SAM" id="MobiDB-lite"/>
    </source>
</evidence>
<reference evidence="9 10" key="1">
    <citation type="journal article" date="2011" name="Proc. Natl. Acad. Sci. U.S.A.">
        <title>Genetic diversity and population structure of the endangered marsupial Sarcophilus harrisii (Tasmanian devil).</title>
        <authorList>
            <person name="Miller W."/>
            <person name="Hayes V.M."/>
            <person name="Ratan A."/>
            <person name="Petersen D.C."/>
            <person name="Wittekindt N.E."/>
            <person name="Miller J."/>
            <person name="Walenz B."/>
            <person name="Knight J."/>
            <person name="Qi J."/>
            <person name="Zhao F."/>
            <person name="Wang Q."/>
            <person name="Bedoya-Reina O.C."/>
            <person name="Katiyar N."/>
            <person name="Tomsho L.P."/>
            <person name="Kasson L.M."/>
            <person name="Hardie R.A."/>
            <person name="Woodbridge P."/>
            <person name="Tindall E.A."/>
            <person name="Bertelsen M.F."/>
            <person name="Dixon D."/>
            <person name="Pyecroft S."/>
            <person name="Helgen K.M."/>
            <person name="Lesk A.M."/>
            <person name="Pringle T.H."/>
            <person name="Patterson N."/>
            <person name="Zhang Y."/>
            <person name="Kreiss A."/>
            <person name="Woods G.M."/>
            <person name="Jones M.E."/>
            <person name="Schuster S.C."/>
        </authorList>
    </citation>
    <scope>NUCLEOTIDE SEQUENCE [LARGE SCALE GENOMIC DNA]</scope>
</reference>
<dbReference type="InterPro" id="IPR050578">
    <property type="entry name" value="MARVEL-CKLF_proteins"/>
</dbReference>
<dbReference type="Ensembl" id="ENSSHAT00000024682.1">
    <property type="protein sequence ID" value="ENSSHAP00000037072.1"/>
    <property type="gene ID" value="ENSSHAG00000014965.2"/>
</dbReference>
<reference evidence="9" key="2">
    <citation type="submission" date="2025-08" db="UniProtKB">
        <authorList>
            <consortium name="Ensembl"/>
        </authorList>
    </citation>
    <scope>IDENTIFICATION</scope>
</reference>
<sequence length="359" mass="38742">MTQKSSGFRAFGAPSPFLLVPGLCLGFPQVPRLLSLRLPSLPSLWGGGWLWEGGRLKHFSPPPSFTTWSSSSSSSRLPGTARTSSRHSPGDREQPSGLSNLSFPTQSLLHLLPPPPSLPPPLPLSSCLCLYPAFLLSSFFGDLFPSIYSLSLFFLPPPLILSFPPSPSPFQISGSLPGARSEDSLPFPSAVPSLSLLCLAPSPSAEMLSARDKPPEERTASGLQGFAIDKSFLTNPKGILLEVELALTFIMAMCFAASVSAYMAAPLLEFLITLAFLFLYATQCYLRFQRLNWPCLDFLRCISAVVILLVVSFAAVASREGPAIAAFVFGVLLVFVFVYDAFKIYQAEMAPSPPQGESQ</sequence>
<feature type="region of interest" description="Disordered" evidence="6">
    <location>
        <begin position="67"/>
        <end position="97"/>
    </location>
</feature>
<evidence type="ECO:0000256" key="2">
    <source>
        <dbReference type="ARBA" id="ARBA00022692"/>
    </source>
</evidence>
<keyword evidence="3 7" id="KW-1133">Transmembrane helix</keyword>
<keyword evidence="2 5" id="KW-0812">Transmembrane</keyword>
<keyword evidence="10" id="KW-1185">Reference proteome</keyword>
<evidence type="ECO:0000256" key="3">
    <source>
        <dbReference type="ARBA" id="ARBA00022989"/>
    </source>
</evidence>
<evidence type="ECO:0000256" key="4">
    <source>
        <dbReference type="ARBA" id="ARBA00023136"/>
    </source>
</evidence>
<dbReference type="InParanoid" id="A0A7N4PFW5"/>
<reference evidence="9" key="3">
    <citation type="submission" date="2025-09" db="UniProtKB">
        <authorList>
            <consortium name="Ensembl"/>
        </authorList>
    </citation>
    <scope>IDENTIFICATION</scope>
</reference>
<dbReference type="PANTHER" id="PTHR22776">
    <property type="entry name" value="MARVEL-CONTAINING POTENTIAL LIPID RAFT-ASSOCIATED PROTEIN"/>
    <property type="match status" value="1"/>
</dbReference>
<comment type="subcellular location">
    <subcellularLocation>
        <location evidence="1">Membrane</location>
        <topology evidence="1">Multi-pass membrane protein</topology>
    </subcellularLocation>
</comment>
<dbReference type="Proteomes" id="UP000007648">
    <property type="component" value="Unassembled WGS sequence"/>
</dbReference>
<name>A0A7N4PFW5_SARHA</name>
<proteinExistence type="predicted"/>
<feature type="domain" description="MARVEL" evidence="8">
    <location>
        <begin position="232"/>
        <end position="349"/>
    </location>
</feature>
<dbReference type="AlphaFoldDB" id="A0A7N4PFW5"/>
<dbReference type="PANTHER" id="PTHR22776:SF26">
    <property type="entry name" value="CKLF-LIKE MARVEL TRANSMEMBRANE DOMAIN-CONTAINING PROTEIN 5"/>
    <property type="match status" value="1"/>
</dbReference>
<gene>
    <name evidence="9" type="primary">CMTM5</name>
</gene>
<protein>
    <recommendedName>
        <fullName evidence="8">MARVEL domain-containing protein</fullName>
    </recommendedName>
</protein>
<dbReference type="GO" id="GO:0016020">
    <property type="term" value="C:membrane"/>
    <property type="evidence" value="ECO:0007669"/>
    <property type="project" value="UniProtKB-SubCell"/>
</dbReference>
<feature type="transmembrane region" description="Helical" evidence="7">
    <location>
        <begin position="298"/>
        <end position="317"/>
    </location>
</feature>
<evidence type="ECO:0000259" key="8">
    <source>
        <dbReference type="PROSITE" id="PS51225"/>
    </source>
</evidence>
<feature type="transmembrane region" description="Helical" evidence="7">
    <location>
        <begin position="323"/>
        <end position="342"/>
    </location>
</feature>
<evidence type="ECO:0000256" key="1">
    <source>
        <dbReference type="ARBA" id="ARBA00004141"/>
    </source>
</evidence>
<dbReference type="PROSITE" id="PS51225">
    <property type="entry name" value="MARVEL"/>
    <property type="match status" value="1"/>
</dbReference>
<dbReference type="GeneTree" id="ENSGT00940000161867"/>
<organism evidence="9 10">
    <name type="scientific">Sarcophilus harrisii</name>
    <name type="common">Tasmanian devil</name>
    <name type="synonym">Sarcophilus laniarius</name>
    <dbReference type="NCBI Taxonomy" id="9305"/>
    <lineage>
        <taxon>Eukaryota</taxon>
        <taxon>Metazoa</taxon>
        <taxon>Chordata</taxon>
        <taxon>Craniata</taxon>
        <taxon>Vertebrata</taxon>
        <taxon>Euteleostomi</taxon>
        <taxon>Mammalia</taxon>
        <taxon>Metatheria</taxon>
        <taxon>Dasyuromorphia</taxon>
        <taxon>Dasyuridae</taxon>
        <taxon>Sarcophilus</taxon>
    </lineage>
</organism>
<evidence type="ECO:0000256" key="5">
    <source>
        <dbReference type="PROSITE-ProRule" id="PRU00581"/>
    </source>
</evidence>
<evidence type="ECO:0000313" key="10">
    <source>
        <dbReference type="Proteomes" id="UP000007648"/>
    </source>
</evidence>
<dbReference type="Pfam" id="PF01284">
    <property type="entry name" value="MARVEL"/>
    <property type="match status" value="1"/>
</dbReference>
<accession>A0A7N4PFW5</accession>